<protein>
    <recommendedName>
        <fullName evidence="3">Glycosyltransferase 2-like domain-containing protein</fullName>
    </recommendedName>
</protein>
<accession>A0ABN6QJU6</accession>
<dbReference type="Gene3D" id="3.90.550.10">
    <property type="entry name" value="Spore Coat Polysaccharide Biosynthesis Protein SpsA, Chain A"/>
    <property type="match status" value="1"/>
</dbReference>
<sequence length="286" mass="33622">MREMEQAYRGSHSIKLNRNEQNMGITDHLEKVYSLASHEWVMRMDGDDRSFPHRCRILAEAIIKYPQARYIASDVELVVCESAGQAVWPAHLEEDKGLRAFLPQDGTAHRAFLGTASAIRRSLRAPYSEIRNLSMCEDLYEAHRAWLHEGLVVLRNKLVLYVEHSSNISRINPRLKNRNMETFLKGISRLKGINQSFIQAQEAIVRMTEMFLESCPDKNSPHIESVCRDLENRKEFIRELRMEVEWPEMTLGRKMRHWPYFKRNPLKLLPLPVYGRLLCLMYRLKR</sequence>
<keyword evidence="2" id="KW-1185">Reference proteome</keyword>
<organism evidence="1 2">
    <name type="scientific">Akkermansia biwaensis</name>
    <dbReference type="NCBI Taxonomy" id="2946555"/>
    <lineage>
        <taxon>Bacteria</taxon>
        <taxon>Pseudomonadati</taxon>
        <taxon>Verrucomicrobiota</taxon>
        <taxon>Verrucomicrobiia</taxon>
        <taxon>Verrucomicrobiales</taxon>
        <taxon>Akkermansiaceae</taxon>
        <taxon>Akkermansia</taxon>
    </lineage>
</organism>
<gene>
    <name evidence="1" type="ORF">Abiwalacus_24940</name>
</gene>
<dbReference type="Proteomes" id="UP001062263">
    <property type="component" value="Chromosome"/>
</dbReference>
<evidence type="ECO:0000313" key="1">
    <source>
        <dbReference type="EMBL" id="BDL44920.1"/>
    </source>
</evidence>
<evidence type="ECO:0008006" key="3">
    <source>
        <dbReference type="Google" id="ProtNLM"/>
    </source>
</evidence>
<proteinExistence type="predicted"/>
<dbReference type="SUPFAM" id="SSF53448">
    <property type="entry name" value="Nucleotide-diphospho-sugar transferases"/>
    <property type="match status" value="1"/>
</dbReference>
<dbReference type="EMBL" id="AP025943">
    <property type="protein sequence ID" value="BDL44920.1"/>
    <property type="molecule type" value="Genomic_DNA"/>
</dbReference>
<evidence type="ECO:0000313" key="2">
    <source>
        <dbReference type="Proteomes" id="UP001062263"/>
    </source>
</evidence>
<reference evidence="1" key="1">
    <citation type="submission" date="2022-06" db="EMBL/GenBank/DDBJ databases">
        <title>Akkermansia biwalacus sp. nov., an anaerobic mucin-degrading bacterium isolated from human intestine.</title>
        <authorList>
            <person name="Kobayashi Y."/>
            <person name="Inoue S."/>
            <person name="Kawahara T."/>
            <person name="Kohda N."/>
        </authorList>
    </citation>
    <scope>NUCLEOTIDE SEQUENCE</scope>
    <source>
        <strain evidence="1">WON2089</strain>
    </source>
</reference>
<name>A0ABN6QJU6_9BACT</name>
<dbReference type="InterPro" id="IPR029044">
    <property type="entry name" value="Nucleotide-diphossugar_trans"/>
</dbReference>